<feature type="region of interest" description="Disordered" evidence="1">
    <location>
        <begin position="64"/>
        <end position="89"/>
    </location>
</feature>
<proteinExistence type="predicted"/>
<feature type="domain" description="Heterokaryon incompatibility" evidence="2">
    <location>
        <begin position="95"/>
        <end position="199"/>
    </location>
</feature>
<dbReference type="InterPro" id="IPR010730">
    <property type="entry name" value="HET"/>
</dbReference>
<gene>
    <name evidence="3" type="ORF">QBC37DRAFT_422411</name>
</gene>
<reference evidence="3" key="2">
    <citation type="submission" date="2023-05" db="EMBL/GenBank/DDBJ databases">
        <authorList>
            <consortium name="Lawrence Berkeley National Laboratory"/>
            <person name="Steindorff A."/>
            <person name="Hensen N."/>
            <person name="Bonometti L."/>
            <person name="Westerberg I."/>
            <person name="Brannstrom I.O."/>
            <person name="Guillou S."/>
            <person name="Cros-Aarteil S."/>
            <person name="Calhoun S."/>
            <person name="Haridas S."/>
            <person name="Kuo A."/>
            <person name="Mondo S."/>
            <person name="Pangilinan J."/>
            <person name="Riley R."/>
            <person name="Labutti K."/>
            <person name="Andreopoulos B."/>
            <person name="Lipzen A."/>
            <person name="Chen C."/>
            <person name="Yanf M."/>
            <person name="Daum C."/>
            <person name="Ng V."/>
            <person name="Clum A."/>
            <person name="Ohm R."/>
            <person name="Martin F."/>
            <person name="Silar P."/>
            <person name="Natvig D."/>
            <person name="Lalanne C."/>
            <person name="Gautier V."/>
            <person name="Ament-Velasquez S.L."/>
            <person name="Kruys A."/>
            <person name="Hutchinson M.I."/>
            <person name="Powell A.J."/>
            <person name="Barry K."/>
            <person name="Miller A.N."/>
            <person name="Grigoriev I.V."/>
            <person name="Debuchy R."/>
            <person name="Gladieux P."/>
            <person name="Thoren M.H."/>
            <person name="Johannesson H."/>
        </authorList>
    </citation>
    <scope>NUCLEOTIDE SEQUENCE</scope>
    <source>
        <strain evidence="3">PSN293</strain>
    </source>
</reference>
<accession>A0AAN7B8B5</accession>
<name>A0AAN7B8B5_9PEZI</name>
<evidence type="ECO:0000259" key="2">
    <source>
        <dbReference type="Pfam" id="PF06985"/>
    </source>
</evidence>
<dbReference type="PANTHER" id="PTHR33112:SF16">
    <property type="entry name" value="HETEROKARYON INCOMPATIBILITY DOMAIN-CONTAINING PROTEIN"/>
    <property type="match status" value="1"/>
</dbReference>
<dbReference type="AlphaFoldDB" id="A0AAN7B8B5"/>
<organism evidence="3 4">
    <name type="scientific">Rhypophila decipiens</name>
    <dbReference type="NCBI Taxonomy" id="261697"/>
    <lineage>
        <taxon>Eukaryota</taxon>
        <taxon>Fungi</taxon>
        <taxon>Dikarya</taxon>
        <taxon>Ascomycota</taxon>
        <taxon>Pezizomycotina</taxon>
        <taxon>Sordariomycetes</taxon>
        <taxon>Sordariomycetidae</taxon>
        <taxon>Sordariales</taxon>
        <taxon>Naviculisporaceae</taxon>
        <taxon>Rhypophila</taxon>
    </lineage>
</organism>
<reference evidence="3" key="1">
    <citation type="journal article" date="2023" name="Mol. Phylogenet. Evol.">
        <title>Genome-scale phylogeny and comparative genomics of the fungal order Sordariales.</title>
        <authorList>
            <person name="Hensen N."/>
            <person name="Bonometti L."/>
            <person name="Westerberg I."/>
            <person name="Brannstrom I.O."/>
            <person name="Guillou S."/>
            <person name="Cros-Aarteil S."/>
            <person name="Calhoun S."/>
            <person name="Haridas S."/>
            <person name="Kuo A."/>
            <person name="Mondo S."/>
            <person name="Pangilinan J."/>
            <person name="Riley R."/>
            <person name="LaButti K."/>
            <person name="Andreopoulos B."/>
            <person name="Lipzen A."/>
            <person name="Chen C."/>
            <person name="Yan M."/>
            <person name="Daum C."/>
            <person name="Ng V."/>
            <person name="Clum A."/>
            <person name="Steindorff A."/>
            <person name="Ohm R.A."/>
            <person name="Martin F."/>
            <person name="Silar P."/>
            <person name="Natvig D.O."/>
            <person name="Lalanne C."/>
            <person name="Gautier V."/>
            <person name="Ament-Velasquez S.L."/>
            <person name="Kruys A."/>
            <person name="Hutchinson M.I."/>
            <person name="Powell A.J."/>
            <person name="Barry K."/>
            <person name="Miller A.N."/>
            <person name="Grigoriev I.V."/>
            <person name="Debuchy R."/>
            <person name="Gladieux P."/>
            <person name="Hiltunen Thoren M."/>
            <person name="Johannesson H."/>
        </authorList>
    </citation>
    <scope>NUCLEOTIDE SEQUENCE</scope>
    <source>
        <strain evidence="3">PSN293</strain>
    </source>
</reference>
<protein>
    <submittedName>
        <fullName evidence="3">Heterokaryon incompatibility protein-domain-containing protein</fullName>
    </submittedName>
</protein>
<feature type="region of interest" description="Disordered" evidence="1">
    <location>
        <begin position="208"/>
        <end position="302"/>
    </location>
</feature>
<dbReference type="EMBL" id="MU858103">
    <property type="protein sequence ID" value="KAK4213817.1"/>
    <property type="molecule type" value="Genomic_DNA"/>
</dbReference>
<sequence length="670" mass="74077">MSNPSSSPSTSSSVRHITTIEAAIAHCAKHCNHPVLSPGFIPTRLLFIGTDEDPTVRVEITNTADNNHLPEDDGNLPSHHDQDHKQGRPKHKYKYAALSYCWGPPSDALTQCTITSASLSSRLGQVGIQKEELSPILLDAITVTRRLGLSYLWIDSLCILQDDLADWEAESAVMGRIYSNAWVTIVGLGSASCRVGFLDGRWSRSEPFTAGGASSFPESGTCKEITDQRRNQHSEKQAEWHATREEKQGQSHHELPAARRSQIQKSRRATSSTQQVHDQKKEQELDDDNENEQQENIDPPSAWEFASAMSKSRWSTRGWTFQEKALSTRLLYFDRTNIHLRCANFTFREGKQGPLLKKQLAFLEPSDTSMGNTDIVVGGGQADGIGNCQMTEELLESWRNIFIPRFATYEFSRRADNLPAISGLASYVAEVSGYRYAAGLWVEDLGREVVWYGSSGRAKSGSASGKKNNPLSVVSRSGFEQLMDWLGDRDEYIAPSWSWAREGGGMGRLDFLDIPPTTAMTTTTAAAAAAAAQGEMSVVVAKFDVKMELKGLNPYGQITDGELAITSRVLSLLPEEYAKDSSGFEMDWVVHVDCGLPDGLEMVLIGTCDSDVWLGLGLGHVKQRRVYGLVVFPASATPGRYYRVGMFSRPDVSSGWMDFEKARQRTIVII</sequence>
<keyword evidence="4" id="KW-1185">Reference proteome</keyword>
<dbReference type="Proteomes" id="UP001301769">
    <property type="component" value="Unassembled WGS sequence"/>
</dbReference>
<dbReference type="PANTHER" id="PTHR33112">
    <property type="entry name" value="DOMAIN PROTEIN, PUTATIVE-RELATED"/>
    <property type="match status" value="1"/>
</dbReference>
<evidence type="ECO:0000313" key="4">
    <source>
        <dbReference type="Proteomes" id="UP001301769"/>
    </source>
</evidence>
<evidence type="ECO:0000313" key="3">
    <source>
        <dbReference type="EMBL" id="KAK4213817.1"/>
    </source>
</evidence>
<dbReference type="Pfam" id="PF06985">
    <property type="entry name" value="HET"/>
    <property type="match status" value="1"/>
</dbReference>
<feature type="compositionally biased region" description="Acidic residues" evidence="1">
    <location>
        <begin position="284"/>
        <end position="295"/>
    </location>
</feature>
<comment type="caution">
    <text evidence="3">The sequence shown here is derived from an EMBL/GenBank/DDBJ whole genome shotgun (WGS) entry which is preliminary data.</text>
</comment>
<feature type="compositionally biased region" description="Basic and acidic residues" evidence="1">
    <location>
        <begin position="224"/>
        <end position="257"/>
    </location>
</feature>
<feature type="compositionally biased region" description="Polar residues" evidence="1">
    <location>
        <begin position="261"/>
        <end position="276"/>
    </location>
</feature>
<evidence type="ECO:0000256" key="1">
    <source>
        <dbReference type="SAM" id="MobiDB-lite"/>
    </source>
</evidence>